<proteinExistence type="inferred from homology"/>
<evidence type="ECO:0000313" key="19">
    <source>
        <dbReference type="EMBL" id="CAF3660907.1"/>
    </source>
</evidence>
<dbReference type="Proteomes" id="UP000663874">
    <property type="component" value="Unassembled WGS sequence"/>
</dbReference>
<evidence type="ECO:0000256" key="8">
    <source>
        <dbReference type="ARBA" id="ARBA00023136"/>
    </source>
</evidence>
<evidence type="ECO:0000256" key="13">
    <source>
        <dbReference type="SAM" id="MobiDB-lite"/>
    </source>
</evidence>
<keyword evidence="7 14" id="KW-1133">Transmembrane helix</keyword>
<dbReference type="GO" id="GO:2000010">
    <property type="term" value="P:positive regulation of protein localization to cell surface"/>
    <property type="evidence" value="ECO:0007669"/>
    <property type="project" value="TreeGrafter"/>
</dbReference>
<comment type="similarity">
    <text evidence="4">Belongs to the DoxX family.</text>
</comment>
<evidence type="ECO:0000256" key="10">
    <source>
        <dbReference type="ARBA" id="ARBA00023186"/>
    </source>
</evidence>
<keyword evidence="5 14" id="KW-0812">Transmembrane</keyword>
<dbReference type="OrthoDB" id="432685at2759"/>
<organism evidence="15 22">
    <name type="scientific">Rotaria sordida</name>
    <dbReference type="NCBI Taxonomy" id="392033"/>
    <lineage>
        <taxon>Eukaryota</taxon>
        <taxon>Metazoa</taxon>
        <taxon>Spiralia</taxon>
        <taxon>Gnathifera</taxon>
        <taxon>Rotifera</taxon>
        <taxon>Eurotatoria</taxon>
        <taxon>Bdelloidea</taxon>
        <taxon>Philodinida</taxon>
        <taxon>Philodinidae</taxon>
        <taxon>Rotaria</taxon>
    </lineage>
</organism>
<dbReference type="EMBL" id="CAJOAX010000868">
    <property type="protein sequence ID" value="CAF3660907.1"/>
    <property type="molecule type" value="Genomic_DNA"/>
</dbReference>
<dbReference type="Proteomes" id="UP000663889">
    <property type="component" value="Unassembled WGS sequence"/>
</dbReference>
<sequence length="163" mass="18852">MSSVALFVITLTIGIFFILIGQFKVTSKFFPDIHEDMRHEFGRINKVFPFYKITGWRPYAKNYRMTIGIIEIICGIILVVGPGRLKQLANSVLLMLMLGAVYTHYALHDKLDRMAPGIIFGLLLFTRLIICAQEKRSRNEQSTKFTNEEKDNQQEFTDEKKND</sequence>
<evidence type="ECO:0000313" key="22">
    <source>
        <dbReference type="Proteomes" id="UP000663882"/>
    </source>
</evidence>
<gene>
    <name evidence="20" type="ORF">FNK824_LOCUS26374</name>
    <name evidence="18" type="ORF">JXQ802_LOCUS14829</name>
    <name evidence="19" type="ORF">OTI717_LOCUS9923</name>
    <name evidence="17" type="ORF">PYM288_LOCUS12082</name>
    <name evidence="15" type="ORF">RFH988_LOCUS10161</name>
    <name evidence="16" type="ORF">SEV965_LOCUS7098</name>
</gene>
<dbReference type="AlphaFoldDB" id="A0A814BA25"/>
<keyword evidence="6" id="KW-0256">Endoplasmic reticulum</keyword>
<dbReference type="EMBL" id="CAJNOH010000218">
    <property type="protein sequence ID" value="CAF0950207.1"/>
    <property type="molecule type" value="Genomic_DNA"/>
</dbReference>
<dbReference type="GO" id="GO:0051131">
    <property type="term" value="P:chaperone-mediated protein complex assembly"/>
    <property type="evidence" value="ECO:0007669"/>
    <property type="project" value="TreeGrafter"/>
</dbReference>
<dbReference type="EMBL" id="CAJNOU010000243">
    <property type="protein sequence ID" value="CAF0929483.1"/>
    <property type="molecule type" value="Genomic_DNA"/>
</dbReference>
<evidence type="ECO:0000256" key="4">
    <source>
        <dbReference type="ARBA" id="ARBA00006679"/>
    </source>
</evidence>
<dbReference type="EMBL" id="CAJNOL010000337">
    <property type="protein sequence ID" value="CAF1014364.1"/>
    <property type="molecule type" value="Genomic_DNA"/>
</dbReference>
<dbReference type="EMBL" id="CAJOBE010006505">
    <property type="protein sequence ID" value="CAF4008758.1"/>
    <property type="molecule type" value="Genomic_DNA"/>
</dbReference>
<dbReference type="PANTHER" id="PTHR13163:SF0">
    <property type="entry name" value="NOVEL ACETYLCHOLINE RECEPTOR CHAPERONE"/>
    <property type="match status" value="1"/>
</dbReference>
<evidence type="ECO:0000256" key="9">
    <source>
        <dbReference type="ARBA" id="ARBA00023140"/>
    </source>
</evidence>
<evidence type="ECO:0000256" key="1">
    <source>
        <dbReference type="ARBA" id="ARBA00004477"/>
    </source>
</evidence>
<name>A0A814BA25_9BILA</name>
<protein>
    <recommendedName>
        <fullName evidence="12">Novel acetylcholine receptor chaperone</fullName>
    </recommendedName>
</protein>
<dbReference type="GO" id="GO:0031410">
    <property type="term" value="C:cytoplasmic vesicle"/>
    <property type="evidence" value="ECO:0007669"/>
    <property type="project" value="UniProtKB-SubCell"/>
</dbReference>
<evidence type="ECO:0000313" key="15">
    <source>
        <dbReference type="EMBL" id="CAF0924079.1"/>
    </source>
</evidence>
<dbReference type="Proteomes" id="UP000663823">
    <property type="component" value="Unassembled WGS sequence"/>
</dbReference>
<dbReference type="InterPro" id="IPR032808">
    <property type="entry name" value="DoxX"/>
</dbReference>
<dbReference type="Pfam" id="PF13564">
    <property type="entry name" value="DoxX_2"/>
    <property type="match status" value="1"/>
</dbReference>
<dbReference type="GO" id="GO:0005778">
    <property type="term" value="C:peroxisomal membrane"/>
    <property type="evidence" value="ECO:0007669"/>
    <property type="project" value="UniProtKB-SubCell"/>
</dbReference>
<evidence type="ECO:0000256" key="3">
    <source>
        <dbReference type="ARBA" id="ARBA00004585"/>
    </source>
</evidence>
<dbReference type="InterPro" id="IPR040399">
    <property type="entry name" value="TMEM35A/B"/>
</dbReference>
<evidence type="ECO:0000313" key="20">
    <source>
        <dbReference type="EMBL" id="CAF4008758.1"/>
    </source>
</evidence>
<dbReference type="PANTHER" id="PTHR13163">
    <property type="entry name" value="SPINAL CORD EXPRESSION PROTEIN 4"/>
    <property type="match status" value="1"/>
</dbReference>
<evidence type="ECO:0000256" key="7">
    <source>
        <dbReference type="ARBA" id="ARBA00022989"/>
    </source>
</evidence>
<dbReference type="Proteomes" id="UP000663882">
    <property type="component" value="Unassembled WGS sequence"/>
</dbReference>
<feature type="region of interest" description="Disordered" evidence="13">
    <location>
        <begin position="138"/>
        <end position="163"/>
    </location>
</feature>
<evidence type="ECO:0000313" key="18">
    <source>
        <dbReference type="EMBL" id="CAF1014364.1"/>
    </source>
</evidence>
<evidence type="ECO:0000313" key="21">
    <source>
        <dbReference type="Proteomes" id="UP000663870"/>
    </source>
</evidence>
<comment type="subcellular location">
    <subcellularLocation>
        <location evidence="2">Cytoplasmic vesicle</location>
    </subcellularLocation>
    <subcellularLocation>
        <location evidence="1">Endoplasmic reticulum membrane</location>
        <topology evidence="1">Multi-pass membrane protein</topology>
    </subcellularLocation>
    <subcellularLocation>
        <location evidence="3">Peroxisome membrane</location>
        <topology evidence="3">Multi-pass membrane protein</topology>
    </subcellularLocation>
</comment>
<evidence type="ECO:0000313" key="17">
    <source>
        <dbReference type="EMBL" id="CAF0950207.1"/>
    </source>
</evidence>
<dbReference type="EMBL" id="CAJNOO010000374">
    <property type="protein sequence ID" value="CAF0924079.1"/>
    <property type="molecule type" value="Genomic_DNA"/>
</dbReference>
<evidence type="ECO:0000256" key="6">
    <source>
        <dbReference type="ARBA" id="ARBA00022824"/>
    </source>
</evidence>
<reference evidence="15" key="1">
    <citation type="submission" date="2021-02" db="EMBL/GenBank/DDBJ databases">
        <authorList>
            <person name="Nowell W R."/>
        </authorList>
    </citation>
    <scope>NUCLEOTIDE SEQUENCE</scope>
</reference>
<keyword evidence="10" id="KW-0143">Chaperone</keyword>
<evidence type="ECO:0000256" key="11">
    <source>
        <dbReference type="ARBA" id="ARBA00023329"/>
    </source>
</evidence>
<evidence type="ECO:0000256" key="5">
    <source>
        <dbReference type="ARBA" id="ARBA00022692"/>
    </source>
</evidence>
<feature type="transmembrane region" description="Helical" evidence="14">
    <location>
        <begin position="63"/>
        <end position="81"/>
    </location>
</feature>
<evidence type="ECO:0000256" key="2">
    <source>
        <dbReference type="ARBA" id="ARBA00004541"/>
    </source>
</evidence>
<comment type="caution">
    <text evidence="15">The sequence shown here is derived from an EMBL/GenBank/DDBJ whole genome shotgun (WGS) entry which is preliminary data.</text>
</comment>
<keyword evidence="11" id="KW-0968">Cytoplasmic vesicle</keyword>
<evidence type="ECO:0000256" key="14">
    <source>
        <dbReference type="SAM" id="Phobius"/>
    </source>
</evidence>
<feature type="transmembrane region" description="Helical" evidence="14">
    <location>
        <begin position="113"/>
        <end position="130"/>
    </location>
</feature>
<dbReference type="GO" id="GO:0005789">
    <property type="term" value="C:endoplasmic reticulum membrane"/>
    <property type="evidence" value="ECO:0007669"/>
    <property type="project" value="UniProtKB-SubCell"/>
</dbReference>
<keyword evidence="21" id="KW-1185">Reference proteome</keyword>
<keyword evidence="8 14" id="KW-0472">Membrane</keyword>
<evidence type="ECO:0000256" key="12">
    <source>
        <dbReference type="ARBA" id="ARBA00024424"/>
    </source>
</evidence>
<dbReference type="Proteomes" id="UP000663870">
    <property type="component" value="Unassembled WGS sequence"/>
</dbReference>
<accession>A0A814BA25</accession>
<keyword evidence="9" id="KW-0576">Peroxisome</keyword>
<dbReference type="Proteomes" id="UP000663854">
    <property type="component" value="Unassembled WGS sequence"/>
</dbReference>
<evidence type="ECO:0000313" key="16">
    <source>
        <dbReference type="EMBL" id="CAF0929483.1"/>
    </source>
</evidence>